<dbReference type="InterPro" id="IPR008480">
    <property type="entry name" value="DUF761_pln"/>
</dbReference>
<dbReference type="PANTHER" id="PTHR33265:SF5">
    <property type="entry name" value="COTTON FIBER PROTEIN"/>
    <property type="match status" value="1"/>
</dbReference>
<dbReference type="Pfam" id="PF05553">
    <property type="entry name" value="DUF761"/>
    <property type="match status" value="1"/>
</dbReference>
<dbReference type="Proteomes" id="UP000652761">
    <property type="component" value="Unassembled WGS sequence"/>
</dbReference>
<evidence type="ECO:0000313" key="2">
    <source>
        <dbReference type="Proteomes" id="UP000652761"/>
    </source>
</evidence>
<dbReference type="AlphaFoldDB" id="A0A843W727"/>
<dbReference type="OrthoDB" id="1929803at2759"/>
<evidence type="ECO:0000313" key="1">
    <source>
        <dbReference type="EMBL" id="MQM05199.1"/>
    </source>
</evidence>
<keyword evidence="2" id="KW-1185">Reference proteome</keyword>
<dbReference type="PANTHER" id="PTHR33265">
    <property type="entry name" value="AVR9/CF-9 RAPIDLY ELICITED PROTEIN-RELATED"/>
    <property type="match status" value="1"/>
</dbReference>
<reference evidence="1" key="1">
    <citation type="submission" date="2017-07" db="EMBL/GenBank/DDBJ databases">
        <title>Taro Niue Genome Assembly and Annotation.</title>
        <authorList>
            <person name="Atibalentja N."/>
            <person name="Keating K."/>
            <person name="Fields C.J."/>
        </authorList>
    </citation>
    <scope>NUCLEOTIDE SEQUENCE</scope>
    <source>
        <strain evidence="1">Niue_2</strain>
        <tissue evidence="1">Leaf</tissue>
    </source>
</reference>
<name>A0A843W727_COLES</name>
<accession>A0A843W727</accession>
<proteinExistence type="predicted"/>
<organism evidence="1 2">
    <name type="scientific">Colocasia esculenta</name>
    <name type="common">Wild taro</name>
    <name type="synonym">Arum esculentum</name>
    <dbReference type="NCBI Taxonomy" id="4460"/>
    <lineage>
        <taxon>Eukaryota</taxon>
        <taxon>Viridiplantae</taxon>
        <taxon>Streptophyta</taxon>
        <taxon>Embryophyta</taxon>
        <taxon>Tracheophyta</taxon>
        <taxon>Spermatophyta</taxon>
        <taxon>Magnoliopsida</taxon>
        <taxon>Liliopsida</taxon>
        <taxon>Araceae</taxon>
        <taxon>Aroideae</taxon>
        <taxon>Colocasieae</taxon>
        <taxon>Colocasia</taxon>
    </lineage>
</organism>
<protein>
    <submittedName>
        <fullName evidence="1">Uncharacterized protein</fullName>
    </submittedName>
</protein>
<gene>
    <name evidence="1" type="ORF">Taro_038009</name>
</gene>
<dbReference type="EMBL" id="NMUH01003369">
    <property type="protein sequence ID" value="MQM05199.1"/>
    <property type="molecule type" value="Genomic_DNA"/>
</dbReference>
<comment type="caution">
    <text evidence="1">The sequence shown here is derived from an EMBL/GenBank/DDBJ whole genome shotgun (WGS) entry which is preliminary data.</text>
</comment>
<sequence>MGKMKAALAGRAWKLLRMALFWARKGGIFRRGLLQDLRLVPHQVKSLWAARFDAIHIGEREFSLDETPIFHFKMSRPRPARMLHIPCINPRVDFDDEEDVFLFKTTSFGRRSYNAYEEEEAGDGDGDTGDALADEDSLAVIRGGEEVVVEECIDVKAEEFIVKFYEQMKLQRQISFLQYNEMLTN</sequence>